<comment type="subunit">
    <text evidence="10">Forms a complex with SecD. Part of the essential Sec protein translocation apparatus which comprises SecA, SecYEG and auxiliary proteins SecDF. Other proteins may also be involved.</text>
</comment>
<dbReference type="Gene3D" id="1.20.1640.10">
    <property type="entry name" value="Multidrug efflux transporter AcrB transmembrane domain"/>
    <property type="match status" value="2"/>
</dbReference>
<evidence type="ECO:0000259" key="13">
    <source>
        <dbReference type="Pfam" id="PF22599"/>
    </source>
</evidence>
<feature type="transmembrane region" description="Helical" evidence="9">
    <location>
        <begin position="931"/>
        <end position="954"/>
    </location>
</feature>
<comment type="subunit">
    <text evidence="9">Forms a complex with SecF. Part of the essential Sec protein translocation apparatus which comprises SecA, SecYEG and auxiliary proteins SecDF. Other proteins may also be involved.</text>
</comment>
<dbReference type="NCBIfam" id="TIGR00916">
    <property type="entry name" value="2A0604s01"/>
    <property type="match status" value="1"/>
</dbReference>
<dbReference type="Gene3D" id="3.30.1360.200">
    <property type="match status" value="1"/>
</dbReference>
<feature type="transmembrane region" description="Helical" evidence="9">
    <location>
        <begin position="826"/>
        <end position="843"/>
    </location>
</feature>
<evidence type="ECO:0000259" key="11">
    <source>
        <dbReference type="Pfam" id="PF02355"/>
    </source>
</evidence>
<dbReference type="GO" id="GO:0006605">
    <property type="term" value="P:protein targeting"/>
    <property type="evidence" value="ECO:0007669"/>
    <property type="project" value="UniProtKB-UniRule"/>
</dbReference>
<keyword evidence="3 9" id="KW-1003">Cell membrane</keyword>
<dbReference type="PRINTS" id="PR01755">
    <property type="entry name" value="SECFTRNLCASE"/>
</dbReference>
<dbReference type="EMBL" id="FQZN01000001">
    <property type="protein sequence ID" value="SHI31015.1"/>
    <property type="molecule type" value="Genomic_DNA"/>
</dbReference>
<keyword evidence="8 9" id="KW-0472">Membrane</keyword>
<dbReference type="InterPro" id="IPR054384">
    <property type="entry name" value="SecDF_P1_head"/>
</dbReference>
<feature type="transmembrane region" description="Helical" evidence="9">
    <location>
        <begin position="687"/>
        <end position="707"/>
    </location>
</feature>
<dbReference type="InterPro" id="IPR048631">
    <property type="entry name" value="SecD_1st"/>
</dbReference>
<dbReference type="InterPro" id="IPR055344">
    <property type="entry name" value="SecD_SecF_C_bact"/>
</dbReference>
<feature type="transmembrane region" description="Helical" evidence="9">
    <location>
        <begin position="595"/>
        <end position="620"/>
    </location>
</feature>
<dbReference type="GO" id="GO:0005886">
    <property type="term" value="C:plasma membrane"/>
    <property type="evidence" value="ECO:0007669"/>
    <property type="project" value="UniProtKB-SubCell"/>
</dbReference>
<keyword evidence="15" id="KW-1185">Reference proteome</keyword>
<dbReference type="PANTHER" id="PTHR30081:SF1">
    <property type="entry name" value="PROTEIN TRANSLOCASE SUBUNIT SECD"/>
    <property type="match status" value="1"/>
</dbReference>
<feature type="domain" description="Protein export membrane protein SecD/SecF C-terminal" evidence="11">
    <location>
        <begin position="482"/>
        <end position="647"/>
    </location>
</feature>
<keyword evidence="7 9" id="KW-0811">Translocation</keyword>
<dbReference type="NCBIfam" id="TIGR00966">
    <property type="entry name" value="transloc_SecF"/>
    <property type="match status" value="1"/>
</dbReference>
<comment type="similarity">
    <text evidence="10">Belongs to the SecD/SecF family. SecF subfamily.</text>
</comment>
<dbReference type="InterPro" id="IPR022645">
    <property type="entry name" value="SecD/SecF_bac"/>
</dbReference>
<evidence type="ECO:0000256" key="5">
    <source>
        <dbReference type="ARBA" id="ARBA00022927"/>
    </source>
</evidence>
<evidence type="ECO:0000256" key="7">
    <source>
        <dbReference type="ARBA" id="ARBA00023010"/>
    </source>
</evidence>
<comment type="function">
    <text evidence="9">Part of the Sec protein translocase complex. Interacts with the SecYEG preprotein conducting channel. SecDF uses the proton motive force (PMF) to complete protein translocation after the ATP-dependent function of SecA.</text>
</comment>
<dbReference type="AlphaFoldDB" id="A0A1M6A3J0"/>
<dbReference type="InterPro" id="IPR022646">
    <property type="entry name" value="SecD/SecF_CS"/>
</dbReference>
<dbReference type="HAMAP" id="MF_01463_B">
    <property type="entry name" value="SecD_B"/>
    <property type="match status" value="1"/>
</dbReference>
<dbReference type="PANTHER" id="PTHR30081">
    <property type="entry name" value="PROTEIN-EXPORT MEMBRANE PROTEIN SEC"/>
    <property type="match status" value="1"/>
</dbReference>
<evidence type="ECO:0000256" key="9">
    <source>
        <dbReference type="HAMAP-Rule" id="MF_01463"/>
    </source>
</evidence>
<dbReference type="HAMAP" id="MF_01464_B">
    <property type="entry name" value="SecF_B"/>
    <property type="match status" value="1"/>
</dbReference>
<comment type="caution">
    <text evidence="9">Lacks conserved residue(s) required for the propagation of feature annotation.</text>
</comment>
<dbReference type="Gene3D" id="3.30.70.3220">
    <property type="match status" value="1"/>
</dbReference>
<feature type="transmembrane region" description="Helical" evidence="9">
    <location>
        <begin position="531"/>
        <end position="550"/>
    </location>
</feature>
<dbReference type="InterPro" id="IPR005665">
    <property type="entry name" value="SecF_bac"/>
</dbReference>
<dbReference type="eggNOG" id="COG0342">
    <property type="taxonomic scope" value="Bacteria"/>
</dbReference>
<gene>
    <name evidence="10" type="primary">secF</name>
    <name evidence="9" type="synonym">secD</name>
    <name evidence="14" type="ORF">SAMN05444350_10114</name>
</gene>
<proteinExistence type="inferred from homology"/>
<keyword evidence="2 9" id="KW-0813">Transport</keyword>
<keyword evidence="4 9" id="KW-0812">Transmembrane</keyword>
<comment type="similarity">
    <text evidence="9">Belongs to the SecD/SecF family. SecD subfamily.</text>
</comment>
<evidence type="ECO:0000256" key="10">
    <source>
        <dbReference type="HAMAP-Rule" id="MF_01464"/>
    </source>
</evidence>
<dbReference type="GO" id="GO:0043952">
    <property type="term" value="P:protein transport by the Sec complex"/>
    <property type="evidence" value="ECO:0007669"/>
    <property type="project" value="UniProtKB-UniRule"/>
</dbReference>
<dbReference type="eggNOG" id="COG0341">
    <property type="taxonomic scope" value="Bacteria"/>
</dbReference>
<feature type="transmembrane region" description="Helical" evidence="9">
    <location>
        <begin position="960"/>
        <end position="984"/>
    </location>
</feature>
<evidence type="ECO:0000313" key="15">
    <source>
        <dbReference type="Proteomes" id="UP000184192"/>
    </source>
</evidence>
<dbReference type="SUPFAM" id="SSF82866">
    <property type="entry name" value="Multidrug efflux transporter AcrB transmembrane domain"/>
    <property type="match status" value="2"/>
</dbReference>
<protein>
    <recommendedName>
        <fullName evidence="9 10">Multifunctional fusion protein</fullName>
    </recommendedName>
    <domain>
        <recommendedName>
            <fullName evidence="9">Protein translocase subunit SecD</fullName>
        </recommendedName>
    </domain>
    <domain>
        <recommendedName>
            <fullName evidence="10">Protein-export membrane protein SecF</fullName>
        </recommendedName>
    </domain>
</protein>
<dbReference type="RefSeq" id="WP_073312348.1">
    <property type="nucleotide sequence ID" value="NZ_FQZN01000001.1"/>
</dbReference>
<keyword evidence="6 9" id="KW-1133">Transmembrane helix</keyword>
<organism evidence="14 15">
    <name type="scientific">Bacteroides stercorirosoris</name>
    <dbReference type="NCBI Taxonomy" id="871324"/>
    <lineage>
        <taxon>Bacteria</taxon>
        <taxon>Pseudomonadati</taxon>
        <taxon>Bacteroidota</taxon>
        <taxon>Bacteroidia</taxon>
        <taxon>Bacteroidales</taxon>
        <taxon>Bacteroidaceae</taxon>
        <taxon>Bacteroides</taxon>
    </lineage>
</organism>
<feature type="domain" description="Protein translocase subunit SecDF P1" evidence="12">
    <location>
        <begin position="176"/>
        <end position="234"/>
    </location>
</feature>
<dbReference type="GO" id="GO:0065002">
    <property type="term" value="P:intracellular protein transmembrane transport"/>
    <property type="evidence" value="ECO:0007669"/>
    <property type="project" value="UniProtKB-UniRule"/>
</dbReference>
<evidence type="ECO:0000256" key="2">
    <source>
        <dbReference type="ARBA" id="ARBA00022448"/>
    </source>
</evidence>
<accession>A0A1M6A3J0</accession>
<evidence type="ECO:0000313" key="14">
    <source>
        <dbReference type="EMBL" id="SHI31015.1"/>
    </source>
</evidence>
<dbReference type="Proteomes" id="UP000184192">
    <property type="component" value="Unassembled WGS sequence"/>
</dbReference>
<name>A0A1M6A3J0_9BACE</name>
<dbReference type="FunFam" id="1.20.1640.10:FF:000004">
    <property type="entry name" value="Protein translocase subunit SecD"/>
    <property type="match status" value="1"/>
</dbReference>
<sequence length="1001" mass="109917">MQNKGFVRIFAVLLTLVCVFYLSFSFVTRHYNNKAKEYAKGDLKLEQDYLDSLSNEKVWFGNWTLKQCREMEISLGLDLKGGMNVILEVSVPDVIKALADNKSDEAFNQALANAAKQAITSQDDVITLFVREYRKIAPDARLSELFATQQLKDKVNQKSSDAEVEKVLRSEVKAAVDNSYNVLRTRIDRFGVVQPNIQSLEDKMGRIMVELPGIKEPERVRKLLQGSANLEFWETYNAKDVAPYLQAADNKLRSILANEVQNDSVAVDNTAAAPVVAQTTTSTADSLAAALKGETKAQTADLAQIKKEHPLLAILQVNGGGQGPVVAYANYKDTADINKYLSMKEIQAELPKDLRLKWGVSAYEYDPKGQTFELYAIRSTERNGRAPLEGDVVVSAKDEYDQFGKPAVSMSMNTDGSRRWAQLTKQNIGKSIAIVLDGYVYSAPNVNTEITGGNSQITGHFTPEQAKDLANVLKSGKMPAPARIVQEDIVGPSLGQASINAGVFSFVVALVLLMVYMCIMYGFIPGMVANGALVLNLFFTLGILSSFQAALTMSGIAGMVLALGMAVDANVLIYERTKEELRAGKGVKKALADGYSNAFSAIFDSNLTSIITGIILFNFGTGPIRGFATTLIIGILISFFTAVFMTRLFYEHFMSKDKLLNLTFSSKVSKNLMANVHFDFMGGNKKWLTITGVILVICIGSLFVRGLSQSIDFTGGRNFKVQFENPVEPEQVRELIASKFGDANVSVIAIGTDKKTVRISTNYRIEEDGNNVDSEIEAYLYETLKPVLTQNITLETFIDRENHTGGSIVSSQKVGPSIADDIKTSAMWSVVLALIAIGLYILIRFRNIAYSVGSVAALTSDTLMILGAYSLCWGWMPFSLEIDQTFIGAILTAIGYSINDKVVIFDRVREFFGLYPKRDRKQLFNDSLNTTLARTINTSLSTLIVLLCIFILGGDSIRSFAFAMILGVVIGTLSSLFVASPIAYMMLKNKKIAEPVAETAK</sequence>
<dbReference type="Pfam" id="PF07549">
    <property type="entry name" value="Sec_GG"/>
    <property type="match status" value="1"/>
</dbReference>
<dbReference type="InterPro" id="IPR022813">
    <property type="entry name" value="SecD/SecF_arch_bac"/>
</dbReference>
<dbReference type="InterPro" id="IPR048634">
    <property type="entry name" value="SecD_SecF_C"/>
</dbReference>
<evidence type="ECO:0000256" key="6">
    <source>
        <dbReference type="ARBA" id="ARBA00022989"/>
    </source>
</evidence>
<dbReference type="NCBIfam" id="NF009585">
    <property type="entry name" value="PRK13024.1-5"/>
    <property type="match status" value="1"/>
</dbReference>
<dbReference type="GO" id="GO:0015450">
    <property type="term" value="F:protein-transporting ATPase activity"/>
    <property type="evidence" value="ECO:0007669"/>
    <property type="project" value="InterPro"/>
</dbReference>
<feature type="transmembrane region" description="Helical" evidence="9">
    <location>
        <begin position="503"/>
        <end position="524"/>
    </location>
</feature>
<dbReference type="NCBIfam" id="TIGR01129">
    <property type="entry name" value="secD"/>
    <property type="match status" value="1"/>
</dbReference>
<dbReference type="InterPro" id="IPR005791">
    <property type="entry name" value="SecD"/>
</dbReference>
<reference evidence="15" key="1">
    <citation type="submission" date="2016-11" db="EMBL/GenBank/DDBJ databases">
        <authorList>
            <person name="Varghese N."/>
            <person name="Submissions S."/>
        </authorList>
    </citation>
    <scope>NUCLEOTIDE SEQUENCE [LARGE SCALE GENOMIC DNA]</scope>
    <source>
        <strain evidence="15">DSM 26884</strain>
    </source>
</reference>
<dbReference type="Pfam" id="PF22599">
    <property type="entry name" value="SecDF_P1_head"/>
    <property type="match status" value="1"/>
</dbReference>
<evidence type="ECO:0000256" key="4">
    <source>
        <dbReference type="ARBA" id="ARBA00022692"/>
    </source>
</evidence>
<feature type="transmembrane region" description="Helical" evidence="9">
    <location>
        <begin position="626"/>
        <end position="650"/>
    </location>
</feature>
<feature type="domain" description="Protein export membrane protein SecD/SecF C-terminal" evidence="11">
    <location>
        <begin position="807"/>
        <end position="988"/>
    </location>
</feature>
<comment type="subcellular location">
    <subcellularLocation>
        <location evidence="1 9">Cell membrane</location>
        <topology evidence="1 9">Multi-pass membrane protein</topology>
    </subcellularLocation>
</comment>
<evidence type="ECO:0000256" key="8">
    <source>
        <dbReference type="ARBA" id="ARBA00023136"/>
    </source>
</evidence>
<dbReference type="Pfam" id="PF02355">
    <property type="entry name" value="SecD_SecF_C"/>
    <property type="match status" value="2"/>
</dbReference>
<evidence type="ECO:0000259" key="12">
    <source>
        <dbReference type="Pfam" id="PF21760"/>
    </source>
</evidence>
<feature type="transmembrane region" description="Helical" evidence="9">
    <location>
        <begin position="556"/>
        <end position="574"/>
    </location>
</feature>
<evidence type="ECO:0000256" key="1">
    <source>
        <dbReference type="ARBA" id="ARBA00004651"/>
    </source>
</evidence>
<keyword evidence="5 9" id="KW-0653">Protein transport</keyword>
<feature type="transmembrane region" description="Helical" evidence="9">
    <location>
        <begin position="882"/>
        <end position="899"/>
    </location>
</feature>
<feature type="domain" description="SecDF P1 head subdomain" evidence="13">
    <location>
        <begin position="385"/>
        <end position="480"/>
    </location>
</feature>
<feature type="transmembrane region" description="Helical" evidence="9">
    <location>
        <begin position="855"/>
        <end position="876"/>
    </location>
</feature>
<dbReference type="Pfam" id="PF21760">
    <property type="entry name" value="SecD_1st"/>
    <property type="match status" value="1"/>
</dbReference>
<evidence type="ECO:0000256" key="3">
    <source>
        <dbReference type="ARBA" id="ARBA00022475"/>
    </source>
</evidence>
<dbReference type="GeneID" id="92710272"/>